<dbReference type="InterPro" id="IPR029033">
    <property type="entry name" value="His_PPase_superfam"/>
</dbReference>
<organism evidence="1 2">
    <name type="scientific">Nonomuraea soli</name>
    <dbReference type="NCBI Taxonomy" id="1032476"/>
    <lineage>
        <taxon>Bacteria</taxon>
        <taxon>Bacillati</taxon>
        <taxon>Actinomycetota</taxon>
        <taxon>Actinomycetes</taxon>
        <taxon>Streptosporangiales</taxon>
        <taxon>Streptosporangiaceae</taxon>
        <taxon>Nonomuraea</taxon>
    </lineage>
</organism>
<evidence type="ECO:0000313" key="1">
    <source>
        <dbReference type="EMBL" id="MBA2889896.1"/>
    </source>
</evidence>
<name>A0A7W0CEV3_9ACTN</name>
<sequence>MLILVRHAMPAFTPDVAPHEWELSDEGRERARELMARLPAPAHLVSSAEPKAWQTVGGSAARDGRFNEVGRDEPWGGDFRERRLAYVSGADHPGWEPRQEVAGRFDAGIREHLEAAGGGPVVVATHGMAMTVWLAARIGLPDPGEFWSGLRFPDAHVVDLDAGVARRV</sequence>
<comment type="caution">
    <text evidence="1">The sequence shown here is derived from an EMBL/GenBank/DDBJ whole genome shotgun (WGS) entry which is preliminary data.</text>
</comment>
<gene>
    <name evidence="1" type="ORF">HNR30_001231</name>
</gene>
<reference evidence="1 2" key="1">
    <citation type="submission" date="2020-07" db="EMBL/GenBank/DDBJ databases">
        <title>Genomic Encyclopedia of Type Strains, Phase IV (KMG-IV): sequencing the most valuable type-strain genomes for metagenomic binning, comparative biology and taxonomic classification.</title>
        <authorList>
            <person name="Goeker M."/>
        </authorList>
    </citation>
    <scope>NUCLEOTIDE SEQUENCE [LARGE SCALE GENOMIC DNA]</scope>
    <source>
        <strain evidence="1 2">DSM 45533</strain>
    </source>
</reference>
<dbReference type="SUPFAM" id="SSF53254">
    <property type="entry name" value="Phosphoglycerate mutase-like"/>
    <property type="match status" value="1"/>
</dbReference>
<dbReference type="InterPro" id="IPR013078">
    <property type="entry name" value="His_Pase_superF_clade-1"/>
</dbReference>
<evidence type="ECO:0000313" key="2">
    <source>
        <dbReference type="Proteomes" id="UP000530928"/>
    </source>
</evidence>
<dbReference type="RefSeq" id="WP_181608635.1">
    <property type="nucleotide sequence ID" value="NZ_BAABAM010000001.1"/>
</dbReference>
<proteinExistence type="predicted"/>
<dbReference type="AlphaFoldDB" id="A0A7W0CEV3"/>
<dbReference type="Pfam" id="PF00300">
    <property type="entry name" value="His_Phos_1"/>
    <property type="match status" value="1"/>
</dbReference>
<protein>
    <submittedName>
        <fullName evidence="1">Broad specificity phosphatase PhoE</fullName>
    </submittedName>
</protein>
<keyword evidence="2" id="KW-1185">Reference proteome</keyword>
<dbReference type="Gene3D" id="3.40.50.1240">
    <property type="entry name" value="Phosphoglycerate mutase-like"/>
    <property type="match status" value="1"/>
</dbReference>
<dbReference type="Proteomes" id="UP000530928">
    <property type="component" value="Unassembled WGS sequence"/>
</dbReference>
<dbReference type="EMBL" id="JACDUR010000001">
    <property type="protein sequence ID" value="MBA2889896.1"/>
    <property type="molecule type" value="Genomic_DNA"/>
</dbReference>
<accession>A0A7W0CEV3</accession>